<protein>
    <submittedName>
        <fullName evidence="1">Uncharacterized protein</fullName>
    </submittedName>
</protein>
<sequence length="187" mass="21188">MKISASNSIGYESTSRWVYLCIARGLFGDTSCFHIFLLLRARAGELYSDEFLSREFVSLHINEQQHVKQEAGQIKSMVDHMKEAKEVPVSGSSNASVSIYARKLSLAAGFVKELHNLVVKKKGYKDVQELYDDEEGPPAHKSIVNSIKRIDNLSITKMRRDVQGIFKMTPYNKQVMMLAVPKSKCRQ</sequence>
<reference evidence="1 2" key="2">
    <citation type="journal article" date="2022" name="Mol. Ecol. Resour.">
        <title>The genomes of chicory, endive, great burdock and yacon provide insights into Asteraceae paleo-polyploidization history and plant inulin production.</title>
        <authorList>
            <person name="Fan W."/>
            <person name="Wang S."/>
            <person name="Wang H."/>
            <person name="Wang A."/>
            <person name="Jiang F."/>
            <person name="Liu H."/>
            <person name="Zhao H."/>
            <person name="Xu D."/>
            <person name="Zhang Y."/>
        </authorList>
    </citation>
    <scope>NUCLEOTIDE SEQUENCE [LARGE SCALE GENOMIC DNA]</scope>
    <source>
        <strain evidence="2">cv. Yunnan</strain>
        <tissue evidence="1">Leaves</tissue>
    </source>
</reference>
<evidence type="ECO:0000313" key="2">
    <source>
        <dbReference type="Proteomes" id="UP001056120"/>
    </source>
</evidence>
<organism evidence="1 2">
    <name type="scientific">Smallanthus sonchifolius</name>
    <dbReference type="NCBI Taxonomy" id="185202"/>
    <lineage>
        <taxon>Eukaryota</taxon>
        <taxon>Viridiplantae</taxon>
        <taxon>Streptophyta</taxon>
        <taxon>Embryophyta</taxon>
        <taxon>Tracheophyta</taxon>
        <taxon>Spermatophyta</taxon>
        <taxon>Magnoliopsida</taxon>
        <taxon>eudicotyledons</taxon>
        <taxon>Gunneridae</taxon>
        <taxon>Pentapetalae</taxon>
        <taxon>asterids</taxon>
        <taxon>campanulids</taxon>
        <taxon>Asterales</taxon>
        <taxon>Asteraceae</taxon>
        <taxon>Asteroideae</taxon>
        <taxon>Heliantheae alliance</taxon>
        <taxon>Millerieae</taxon>
        <taxon>Smallanthus</taxon>
    </lineage>
</organism>
<evidence type="ECO:0000313" key="1">
    <source>
        <dbReference type="EMBL" id="KAI3725987.1"/>
    </source>
</evidence>
<dbReference type="EMBL" id="CM042039">
    <property type="protein sequence ID" value="KAI3725987.1"/>
    <property type="molecule type" value="Genomic_DNA"/>
</dbReference>
<accession>A0ACB9BVA1</accession>
<keyword evidence="2" id="KW-1185">Reference proteome</keyword>
<reference evidence="2" key="1">
    <citation type="journal article" date="2022" name="Mol. Ecol. Resour.">
        <title>The genomes of chicory, endive, great burdock and yacon provide insights into Asteraceae palaeo-polyploidization history and plant inulin production.</title>
        <authorList>
            <person name="Fan W."/>
            <person name="Wang S."/>
            <person name="Wang H."/>
            <person name="Wang A."/>
            <person name="Jiang F."/>
            <person name="Liu H."/>
            <person name="Zhao H."/>
            <person name="Xu D."/>
            <person name="Zhang Y."/>
        </authorList>
    </citation>
    <scope>NUCLEOTIDE SEQUENCE [LARGE SCALE GENOMIC DNA]</scope>
    <source>
        <strain evidence="2">cv. Yunnan</strain>
    </source>
</reference>
<comment type="caution">
    <text evidence="1">The sequence shown here is derived from an EMBL/GenBank/DDBJ whole genome shotgun (WGS) entry which is preliminary data.</text>
</comment>
<dbReference type="Proteomes" id="UP001056120">
    <property type="component" value="Linkage Group LG22"/>
</dbReference>
<proteinExistence type="predicted"/>
<name>A0ACB9BVA1_9ASTR</name>
<gene>
    <name evidence="1" type="ORF">L1987_65784</name>
</gene>